<evidence type="ECO:0000313" key="2">
    <source>
        <dbReference type="EMBL" id="MEX6633881.1"/>
    </source>
</evidence>
<accession>A0ABV3Z505</accession>
<dbReference type="EMBL" id="JBEHZE010000001">
    <property type="protein sequence ID" value="MEX6633881.1"/>
    <property type="molecule type" value="Genomic_DNA"/>
</dbReference>
<keyword evidence="1" id="KW-0812">Transmembrane</keyword>
<sequence>MDSIYNAGITQVSAEFANSVIVAVGLLLVVVVLLISPIRGAAVEPAR</sequence>
<dbReference type="RefSeq" id="WP_369313879.1">
    <property type="nucleotide sequence ID" value="NZ_JBEHZE010000001.1"/>
</dbReference>
<organism evidence="2 3">
    <name type="scientific">Hyphococcus lacteus</name>
    <dbReference type="NCBI Taxonomy" id="3143536"/>
    <lineage>
        <taxon>Bacteria</taxon>
        <taxon>Pseudomonadati</taxon>
        <taxon>Pseudomonadota</taxon>
        <taxon>Alphaproteobacteria</taxon>
        <taxon>Parvularculales</taxon>
        <taxon>Parvularculaceae</taxon>
        <taxon>Hyphococcus</taxon>
    </lineage>
</organism>
<proteinExistence type="predicted"/>
<reference evidence="2 3" key="1">
    <citation type="submission" date="2024-05" db="EMBL/GenBank/DDBJ databases">
        <title>Three bacterial strains, DH-69, EH-24, and ECK-19 isolated from coastal sediments.</title>
        <authorList>
            <person name="Ye Y.-Q."/>
            <person name="Du Z.-J."/>
        </authorList>
    </citation>
    <scope>NUCLEOTIDE SEQUENCE [LARGE SCALE GENOMIC DNA]</scope>
    <source>
        <strain evidence="2 3">ECK-19</strain>
    </source>
</reference>
<name>A0ABV3Z505_9PROT</name>
<keyword evidence="1" id="KW-0472">Membrane</keyword>
<feature type="transmembrane region" description="Helical" evidence="1">
    <location>
        <begin position="20"/>
        <end position="38"/>
    </location>
</feature>
<evidence type="ECO:0000313" key="3">
    <source>
        <dbReference type="Proteomes" id="UP001560685"/>
    </source>
</evidence>
<comment type="caution">
    <text evidence="2">The sequence shown here is derived from an EMBL/GenBank/DDBJ whole genome shotgun (WGS) entry which is preliminary data.</text>
</comment>
<evidence type="ECO:0000256" key="1">
    <source>
        <dbReference type="SAM" id="Phobius"/>
    </source>
</evidence>
<protein>
    <submittedName>
        <fullName evidence="2">Uncharacterized protein</fullName>
    </submittedName>
</protein>
<dbReference type="Proteomes" id="UP001560685">
    <property type="component" value="Unassembled WGS sequence"/>
</dbReference>
<keyword evidence="1" id="KW-1133">Transmembrane helix</keyword>
<gene>
    <name evidence="2" type="ORF">ABFZ84_10010</name>
</gene>
<keyword evidence="3" id="KW-1185">Reference proteome</keyword>